<dbReference type="Proteomes" id="UP000247810">
    <property type="component" value="Unassembled WGS sequence"/>
</dbReference>
<accession>A0A319CWL2</accession>
<protein>
    <submittedName>
        <fullName evidence="1">Uncharacterized protein</fullName>
    </submittedName>
</protein>
<proteinExistence type="predicted"/>
<dbReference type="OrthoDB" id="4646997at2759"/>
<dbReference type="STRING" id="1448320.A0A319CWL2"/>
<dbReference type="VEuPathDB" id="FungiDB:BO71DRAFT_103595"/>
<keyword evidence="2" id="KW-1185">Reference proteome</keyword>
<gene>
    <name evidence="1" type="ORF">BO71DRAFT_103595</name>
</gene>
<reference evidence="1 2" key="1">
    <citation type="submission" date="2018-02" db="EMBL/GenBank/DDBJ databases">
        <title>The genomes of Aspergillus section Nigri reveals drivers in fungal speciation.</title>
        <authorList>
            <consortium name="DOE Joint Genome Institute"/>
            <person name="Vesth T.C."/>
            <person name="Nybo J."/>
            <person name="Theobald S."/>
            <person name="Brandl J."/>
            <person name="Frisvad J.C."/>
            <person name="Nielsen K.F."/>
            <person name="Lyhne E.K."/>
            <person name="Kogle M.E."/>
            <person name="Kuo A."/>
            <person name="Riley R."/>
            <person name="Clum A."/>
            <person name="Nolan M."/>
            <person name="Lipzen A."/>
            <person name="Salamov A."/>
            <person name="Henrissat B."/>
            <person name="Wiebenga A."/>
            <person name="De vries R.P."/>
            <person name="Grigoriev I.V."/>
            <person name="Mortensen U.H."/>
            <person name="Andersen M.R."/>
            <person name="Baker S.E."/>
        </authorList>
    </citation>
    <scope>NUCLEOTIDE SEQUENCE [LARGE SCALE GENOMIC DNA]</scope>
    <source>
        <strain evidence="1 2">CBS 707.79</strain>
    </source>
</reference>
<dbReference type="EMBL" id="KZ826017">
    <property type="protein sequence ID" value="PYH89685.1"/>
    <property type="molecule type" value="Genomic_DNA"/>
</dbReference>
<evidence type="ECO:0000313" key="2">
    <source>
        <dbReference type="Proteomes" id="UP000247810"/>
    </source>
</evidence>
<organism evidence="1 2">
    <name type="scientific">Aspergillus ellipticus CBS 707.79</name>
    <dbReference type="NCBI Taxonomy" id="1448320"/>
    <lineage>
        <taxon>Eukaryota</taxon>
        <taxon>Fungi</taxon>
        <taxon>Dikarya</taxon>
        <taxon>Ascomycota</taxon>
        <taxon>Pezizomycotina</taxon>
        <taxon>Eurotiomycetes</taxon>
        <taxon>Eurotiomycetidae</taxon>
        <taxon>Eurotiales</taxon>
        <taxon>Aspergillaceae</taxon>
        <taxon>Aspergillus</taxon>
        <taxon>Aspergillus subgen. Circumdati</taxon>
    </lineage>
</organism>
<name>A0A319CWL2_9EURO</name>
<sequence length="88" mass="10182">MTCEALVARFADPFGDLGQRSIILIHAAQHYMCFLQFDISDDHLLDFEIGSPRNFIHVTSTHWFDLSSRSRREQVVQNLSCITQWAIL</sequence>
<evidence type="ECO:0000313" key="1">
    <source>
        <dbReference type="EMBL" id="PYH89685.1"/>
    </source>
</evidence>
<dbReference type="AlphaFoldDB" id="A0A319CWL2"/>